<dbReference type="Pfam" id="PF01535">
    <property type="entry name" value="PPR"/>
    <property type="match status" value="3"/>
</dbReference>
<dbReference type="InterPro" id="IPR011990">
    <property type="entry name" value="TPR-like_helical_dom_sf"/>
</dbReference>
<dbReference type="Proteomes" id="UP001359559">
    <property type="component" value="Unassembled WGS sequence"/>
</dbReference>
<comment type="caution">
    <text evidence="3">The sequence shown here is derived from an EMBL/GenBank/DDBJ whole genome shotgun (WGS) entry which is preliminary data.</text>
</comment>
<accession>A0AAN9IV34</accession>
<dbReference type="PANTHER" id="PTHR47926:SF347">
    <property type="entry name" value="PENTATRICOPEPTIDE REPEAT-CONTAINING PROTEIN"/>
    <property type="match status" value="1"/>
</dbReference>
<protein>
    <recommendedName>
        <fullName evidence="5">Pentatricopeptide repeat-containing protein</fullName>
    </recommendedName>
</protein>
<reference evidence="3 4" key="1">
    <citation type="submission" date="2024-01" db="EMBL/GenBank/DDBJ databases">
        <title>The genomes of 5 underutilized Papilionoideae crops provide insights into root nodulation and disease resistance.</title>
        <authorList>
            <person name="Yuan L."/>
        </authorList>
    </citation>
    <scope>NUCLEOTIDE SEQUENCE [LARGE SCALE GENOMIC DNA]</scope>
    <source>
        <strain evidence="3">LY-2023</strain>
        <tissue evidence="3">Leaf</tissue>
    </source>
</reference>
<gene>
    <name evidence="3" type="ORF">RJT34_21932</name>
</gene>
<dbReference type="InterPro" id="IPR046960">
    <property type="entry name" value="PPR_At4g14850-like_plant"/>
</dbReference>
<dbReference type="GO" id="GO:0003723">
    <property type="term" value="F:RNA binding"/>
    <property type="evidence" value="ECO:0007669"/>
    <property type="project" value="InterPro"/>
</dbReference>
<keyword evidence="4" id="KW-1185">Reference proteome</keyword>
<dbReference type="EMBL" id="JAYKXN010000005">
    <property type="protein sequence ID" value="KAK7286724.1"/>
    <property type="molecule type" value="Genomic_DNA"/>
</dbReference>
<evidence type="ECO:0000313" key="4">
    <source>
        <dbReference type="Proteomes" id="UP001359559"/>
    </source>
</evidence>
<evidence type="ECO:0000256" key="1">
    <source>
        <dbReference type="ARBA" id="ARBA00022737"/>
    </source>
</evidence>
<dbReference type="GO" id="GO:0009451">
    <property type="term" value="P:RNA modification"/>
    <property type="evidence" value="ECO:0007669"/>
    <property type="project" value="InterPro"/>
</dbReference>
<evidence type="ECO:0008006" key="5">
    <source>
        <dbReference type="Google" id="ProtNLM"/>
    </source>
</evidence>
<proteinExistence type="predicted"/>
<organism evidence="3 4">
    <name type="scientific">Clitoria ternatea</name>
    <name type="common">Butterfly pea</name>
    <dbReference type="NCBI Taxonomy" id="43366"/>
    <lineage>
        <taxon>Eukaryota</taxon>
        <taxon>Viridiplantae</taxon>
        <taxon>Streptophyta</taxon>
        <taxon>Embryophyta</taxon>
        <taxon>Tracheophyta</taxon>
        <taxon>Spermatophyta</taxon>
        <taxon>Magnoliopsida</taxon>
        <taxon>eudicotyledons</taxon>
        <taxon>Gunneridae</taxon>
        <taxon>Pentapetalae</taxon>
        <taxon>rosids</taxon>
        <taxon>fabids</taxon>
        <taxon>Fabales</taxon>
        <taxon>Fabaceae</taxon>
        <taxon>Papilionoideae</taxon>
        <taxon>50 kb inversion clade</taxon>
        <taxon>NPAAA clade</taxon>
        <taxon>indigoferoid/millettioid clade</taxon>
        <taxon>Phaseoleae</taxon>
        <taxon>Clitoria</taxon>
    </lineage>
</organism>
<feature type="repeat" description="PPR" evidence="2">
    <location>
        <begin position="57"/>
        <end position="91"/>
    </location>
</feature>
<evidence type="ECO:0000313" key="3">
    <source>
        <dbReference type="EMBL" id="KAK7286724.1"/>
    </source>
</evidence>
<dbReference type="Pfam" id="PF13041">
    <property type="entry name" value="PPR_2"/>
    <property type="match status" value="1"/>
</dbReference>
<evidence type="ECO:0000256" key="2">
    <source>
        <dbReference type="PROSITE-ProRule" id="PRU00708"/>
    </source>
</evidence>
<sequence length="275" mass="31191">MYRKCGNMKSAFRMFSKFSRKSAASYNTMIAGYWENGDIYKAREMFDQMKQQGVERDRISWNSMISGYINSFLFDEVFSLFRDMMKEGIEPDSFTLGSILTGCADMASIGRGKEIHSHAIAKGLQFNSFVGGALVEMYCKCQDIVAAQMAFEEVCERDLPTWNALISGYAHSNQNEMIGELLQKMKGKDDSAMQLFSEMQIENLRPDMYTVGIILAACSKLATIQRGKQIHAYSIRVGHYSNAHIGAARVDMYAKCGDIKRCYHVYRRMSEANLV</sequence>
<dbReference type="AlphaFoldDB" id="A0AAN9IV34"/>
<feature type="repeat" description="PPR" evidence="2">
    <location>
        <begin position="22"/>
        <end position="56"/>
    </location>
</feature>
<name>A0AAN9IV34_CLITE</name>
<dbReference type="Gene3D" id="1.25.40.10">
    <property type="entry name" value="Tetratricopeptide repeat domain"/>
    <property type="match status" value="3"/>
</dbReference>
<dbReference type="PROSITE" id="PS51375">
    <property type="entry name" value="PPR"/>
    <property type="match status" value="3"/>
</dbReference>
<keyword evidence="1" id="KW-0677">Repeat</keyword>
<feature type="repeat" description="PPR" evidence="2">
    <location>
        <begin position="158"/>
        <end position="192"/>
    </location>
</feature>
<dbReference type="NCBIfam" id="TIGR00756">
    <property type="entry name" value="PPR"/>
    <property type="match status" value="2"/>
</dbReference>
<dbReference type="PANTHER" id="PTHR47926">
    <property type="entry name" value="PENTATRICOPEPTIDE REPEAT-CONTAINING PROTEIN"/>
    <property type="match status" value="1"/>
</dbReference>
<dbReference type="InterPro" id="IPR002885">
    <property type="entry name" value="PPR_rpt"/>
</dbReference>